<dbReference type="EMBL" id="JAAAID010004215">
    <property type="protein sequence ID" value="KAF9993860.1"/>
    <property type="molecule type" value="Genomic_DNA"/>
</dbReference>
<dbReference type="AlphaFoldDB" id="A0A9P6SRF3"/>
<dbReference type="Proteomes" id="UP000703661">
    <property type="component" value="Unassembled WGS sequence"/>
</dbReference>
<evidence type="ECO:0000313" key="2">
    <source>
        <dbReference type="Proteomes" id="UP000703661"/>
    </source>
</evidence>
<gene>
    <name evidence="1" type="ORF">BGZ80_008005</name>
</gene>
<name>A0A9P6SRF3_9FUNG</name>
<reference evidence="1" key="1">
    <citation type="journal article" date="2020" name="Fungal Divers.">
        <title>Resolving the Mortierellaceae phylogeny through synthesis of multi-gene phylogenetics and phylogenomics.</title>
        <authorList>
            <person name="Vandepol N."/>
            <person name="Liber J."/>
            <person name="Desiro A."/>
            <person name="Na H."/>
            <person name="Kennedy M."/>
            <person name="Barry K."/>
            <person name="Grigoriev I.V."/>
            <person name="Miller A.N."/>
            <person name="O'Donnell K."/>
            <person name="Stajich J.E."/>
            <person name="Bonito G."/>
        </authorList>
    </citation>
    <scope>NUCLEOTIDE SEQUENCE</scope>
    <source>
        <strain evidence="1">NRRL 2769</strain>
    </source>
</reference>
<proteinExistence type="predicted"/>
<feature type="non-terminal residue" evidence="1">
    <location>
        <position position="1"/>
    </location>
</feature>
<evidence type="ECO:0000313" key="1">
    <source>
        <dbReference type="EMBL" id="KAF9993860.1"/>
    </source>
</evidence>
<accession>A0A9P6SRF3</accession>
<organism evidence="1 2">
    <name type="scientific">Entomortierella chlamydospora</name>
    <dbReference type="NCBI Taxonomy" id="101097"/>
    <lineage>
        <taxon>Eukaryota</taxon>
        <taxon>Fungi</taxon>
        <taxon>Fungi incertae sedis</taxon>
        <taxon>Mucoromycota</taxon>
        <taxon>Mortierellomycotina</taxon>
        <taxon>Mortierellomycetes</taxon>
        <taxon>Mortierellales</taxon>
        <taxon>Mortierellaceae</taxon>
        <taxon>Entomortierella</taxon>
    </lineage>
</organism>
<keyword evidence="2" id="KW-1185">Reference proteome</keyword>
<sequence>MYKKFESVYFAADKSQALGPQTRAHAWADANGSTFFVMYESGLSPDDKKSFYEFASYKDLPTFLDVYNKLPTRYRCFFEQIRDGYSCCEYYDIDWKLASTPSKGTDLAASDEDADPSAPNEDTDTIAQLEKRVFSEFLAARNHQDQNGSGLLKYIDSGVYSRNRSIRCLGSSKRKD</sequence>
<comment type="caution">
    <text evidence="1">The sequence shown here is derived from an EMBL/GenBank/DDBJ whole genome shotgun (WGS) entry which is preliminary data.</text>
</comment>
<protein>
    <submittedName>
        <fullName evidence="1">Uncharacterized protein</fullName>
    </submittedName>
</protein>